<dbReference type="EMBL" id="JAQLWV010000004">
    <property type="protein sequence ID" value="MDB7932262.1"/>
    <property type="molecule type" value="Genomic_DNA"/>
</dbReference>
<comment type="caution">
    <text evidence="1">The sequence shown here is derived from an EMBL/GenBank/DDBJ whole genome shotgun (WGS) entry which is preliminary data.</text>
</comment>
<protein>
    <recommendedName>
        <fullName evidence="3">Large polyvalent protein associated domain-containing protein</fullName>
    </recommendedName>
</protein>
<proteinExistence type="predicted"/>
<gene>
    <name evidence="1" type="ORF">PNE06_04165</name>
</gene>
<organism evidence="1 2">
    <name type="scientific">Flavonifractor plautii</name>
    <name type="common">Fusobacterium plautii</name>
    <dbReference type="NCBI Taxonomy" id="292800"/>
    <lineage>
        <taxon>Bacteria</taxon>
        <taxon>Bacillati</taxon>
        <taxon>Bacillota</taxon>
        <taxon>Clostridia</taxon>
        <taxon>Eubacteriales</taxon>
        <taxon>Oscillospiraceae</taxon>
        <taxon>Flavonifractor</taxon>
    </lineage>
</organism>
<dbReference type="RefSeq" id="WP_194175216.1">
    <property type="nucleotide sequence ID" value="NZ_BAABXT010000001.1"/>
</dbReference>
<dbReference type="Proteomes" id="UP001211173">
    <property type="component" value="Unassembled WGS sequence"/>
</dbReference>
<dbReference type="AlphaFoldDB" id="A0AAW6CF08"/>
<evidence type="ECO:0008006" key="3">
    <source>
        <dbReference type="Google" id="ProtNLM"/>
    </source>
</evidence>
<reference evidence="1" key="1">
    <citation type="submission" date="2023-01" db="EMBL/GenBank/DDBJ databases">
        <title>Human gut microbiome strain richness.</title>
        <authorList>
            <person name="Chen-Liaw A."/>
        </authorList>
    </citation>
    <scope>NUCLEOTIDE SEQUENCE</scope>
    <source>
        <strain evidence="1">1001287st1_F4_1001285I_161205</strain>
    </source>
</reference>
<sequence>MILNKPGEEWIDNGTSYSVGRPVCTSCSSEYPGLFGTIEEIRTGADSSSGDEAPDICCTFDLPALSRNVQALERFLTQRRGTPVKAEELPLERIAMKPEMITPLAIPEQDYPKLALYIVDTNWAVDGESGSYEVVFTLHQDALRQFHNDLLEERNSGSIEQWREHSEFAEEETAASYECWLDGCYCENHYKIEVKRRELPLAPGFLRMAANVYRTRRILRDFGQEAARQNEYQALTEAEKKQLLARSDIAEYVMRRLERRVAYWEAYRGAVSDTVRDILRERSAEVPRQCPMNGTEERHDEKSL</sequence>
<name>A0AAW6CF08_FLAPL</name>
<accession>A0AAW6CF08</accession>
<evidence type="ECO:0000313" key="1">
    <source>
        <dbReference type="EMBL" id="MDB7932262.1"/>
    </source>
</evidence>
<evidence type="ECO:0000313" key="2">
    <source>
        <dbReference type="Proteomes" id="UP001211173"/>
    </source>
</evidence>